<dbReference type="InterPro" id="IPR018711">
    <property type="entry name" value="NAGPA"/>
</dbReference>
<proteinExistence type="predicted"/>
<organism evidence="2 3">
    <name type="scientific">Phragmitibacter flavus</name>
    <dbReference type="NCBI Taxonomy" id="2576071"/>
    <lineage>
        <taxon>Bacteria</taxon>
        <taxon>Pseudomonadati</taxon>
        <taxon>Verrucomicrobiota</taxon>
        <taxon>Verrucomicrobiia</taxon>
        <taxon>Verrucomicrobiales</taxon>
        <taxon>Verrucomicrobiaceae</taxon>
        <taxon>Phragmitibacter</taxon>
    </lineage>
</organism>
<keyword evidence="3" id="KW-1185">Reference proteome</keyword>
<keyword evidence="2" id="KW-0326">Glycosidase</keyword>
<comment type="caution">
    <text evidence="2">The sequence shown here is derived from an EMBL/GenBank/DDBJ whole genome shotgun (WGS) entry which is preliminary data.</text>
</comment>
<protein>
    <submittedName>
        <fullName evidence="2">Phosphodiester glycosidase family protein</fullName>
    </submittedName>
</protein>
<sequence>MTKLVLLAVLAGVLALVAVDYVFNLRGNLTFVAFRDSKKALQVRLDSGEWKDVASVGMSELFGALHDQARTPGATWKTLEVRRPAQRLWQHVTQAVIGAEVHVVEFDPAQYEFVTSFREKFELTTARERLGAEEAVFAITANFRDPEGKPLGLVVSKGQQVSRPFTAWTGYFFVKDGRPWFGPKSLFEETPGVLTEASQGYPSVLKNHTVFSYVDLAPNKYFNGDRLTYRALAGVRQDGRVVMVLSGNGGLMNIGEAAELARKLNVQHATLLDGGKALQYSMRFTGLPHHFHAFNTWLDIEKEPLQPERSPVFIAVKRKERGEN</sequence>
<dbReference type="EMBL" id="VAUV01000011">
    <property type="protein sequence ID" value="TLD69744.1"/>
    <property type="molecule type" value="Genomic_DNA"/>
</dbReference>
<gene>
    <name evidence="2" type="ORF">FEM03_15570</name>
</gene>
<evidence type="ECO:0000313" key="2">
    <source>
        <dbReference type="EMBL" id="TLD69744.1"/>
    </source>
</evidence>
<dbReference type="AlphaFoldDB" id="A0A5R8KBQ5"/>
<accession>A0A5R8KBQ5</accession>
<name>A0A5R8KBQ5_9BACT</name>
<evidence type="ECO:0000259" key="1">
    <source>
        <dbReference type="Pfam" id="PF09992"/>
    </source>
</evidence>
<evidence type="ECO:0000313" key="3">
    <source>
        <dbReference type="Proteomes" id="UP000306196"/>
    </source>
</evidence>
<reference evidence="2 3" key="1">
    <citation type="submission" date="2019-05" db="EMBL/GenBank/DDBJ databases">
        <title>Verrucobacter flavum gen. nov., sp. nov. a new member of the family Verrucomicrobiaceae.</title>
        <authorList>
            <person name="Szuroczki S."/>
            <person name="Abbaszade G."/>
            <person name="Szabo A."/>
            <person name="Felfoldi T."/>
            <person name="Schumann P."/>
            <person name="Boka K."/>
            <person name="Keki Z."/>
            <person name="Toumi M."/>
            <person name="Toth E."/>
        </authorList>
    </citation>
    <scope>NUCLEOTIDE SEQUENCE [LARGE SCALE GENOMIC DNA]</scope>
    <source>
        <strain evidence="2 3">MG-N-17</strain>
    </source>
</reference>
<dbReference type="Pfam" id="PF09992">
    <property type="entry name" value="NAGPA"/>
    <property type="match status" value="1"/>
</dbReference>
<dbReference type="GO" id="GO:0016798">
    <property type="term" value="F:hydrolase activity, acting on glycosyl bonds"/>
    <property type="evidence" value="ECO:0007669"/>
    <property type="project" value="UniProtKB-KW"/>
</dbReference>
<keyword evidence="2" id="KW-0378">Hydrolase</keyword>
<feature type="domain" description="Phosphodiester glycosidase" evidence="1">
    <location>
        <begin position="134"/>
        <end position="277"/>
    </location>
</feature>
<dbReference type="Proteomes" id="UP000306196">
    <property type="component" value="Unassembled WGS sequence"/>
</dbReference>